<evidence type="ECO:0000313" key="2">
    <source>
        <dbReference type="EMBL" id="KAG7392663.1"/>
    </source>
</evidence>
<name>A0A8T1WL07_9STRA</name>
<evidence type="ECO:0000256" key="1">
    <source>
        <dbReference type="SAM" id="Phobius"/>
    </source>
</evidence>
<sequence>MAYDYYNDASCSDYENSAAYLASGDCETMYDGYSPVRSATISVSSGTLVWTRNMGNSTALNCPGSTGPGYYEFDVPVTDINAGTCANNFDNIDGGFSFYNTSVDLASSSSGSSSSTASVGGGGGGLSTGAIAGIAVGAAVVIVAILVLARCHTLTQGTESDGRTGLGGYSSWAPPRILPQTIRRSRTETMELATPRVVQLKLVDEVFSAISEAPLSLSPFDVMHQRNFTVLSV</sequence>
<proteinExistence type="predicted"/>
<dbReference type="Proteomes" id="UP000694044">
    <property type="component" value="Unassembled WGS sequence"/>
</dbReference>
<protein>
    <submittedName>
        <fullName evidence="2">Uncharacterized protein</fullName>
    </submittedName>
</protein>
<dbReference type="OrthoDB" id="10550781at2759"/>
<dbReference type="AlphaFoldDB" id="A0A8T1WL07"/>
<keyword evidence="1" id="KW-1133">Transmembrane helix</keyword>
<keyword evidence="1" id="KW-0472">Membrane</keyword>
<evidence type="ECO:0000313" key="3">
    <source>
        <dbReference type="Proteomes" id="UP000694044"/>
    </source>
</evidence>
<dbReference type="EMBL" id="JAGDFM010000009">
    <property type="protein sequence ID" value="KAG7392663.1"/>
    <property type="molecule type" value="Genomic_DNA"/>
</dbReference>
<organism evidence="2 3">
    <name type="scientific">Phytophthora pseudosyringae</name>
    <dbReference type="NCBI Taxonomy" id="221518"/>
    <lineage>
        <taxon>Eukaryota</taxon>
        <taxon>Sar</taxon>
        <taxon>Stramenopiles</taxon>
        <taxon>Oomycota</taxon>
        <taxon>Peronosporomycetes</taxon>
        <taxon>Peronosporales</taxon>
        <taxon>Peronosporaceae</taxon>
        <taxon>Phytophthora</taxon>
    </lineage>
</organism>
<feature type="transmembrane region" description="Helical" evidence="1">
    <location>
        <begin position="130"/>
        <end position="149"/>
    </location>
</feature>
<keyword evidence="1" id="KW-0812">Transmembrane</keyword>
<gene>
    <name evidence="2" type="ORF">PHYPSEUDO_015051</name>
</gene>
<keyword evidence="3" id="KW-1185">Reference proteome</keyword>
<reference evidence="2" key="1">
    <citation type="submission" date="2021-02" db="EMBL/GenBank/DDBJ databases">
        <authorList>
            <person name="Palmer J.M."/>
        </authorList>
    </citation>
    <scope>NUCLEOTIDE SEQUENCE</scope>
    <source>
        <strain evidence="2">SCRP734</strain>
    </source>
</reference>
<comment type="caution">
    <text evidence="2">The sequence shown here is derived from an EMBL/GenBank/DDBJ whole genome shotgun (WGS) entry which is preliminary data.</text>
</comment>
<accession>A0A8T1WL07</accession>